<dbReference type="EMBL" id="CP048836">
    <property type="protein sequence ID" value="QID16458.1"/>
    <property type="molecule type" value="Genomic_DNA"/>
</dbReference>
<sequence length="233" mass="26505">MATIQTSLSNQGFNMGMQTGNGANPLRLLILLALLALAVLALFNRNLLWQNIRPWQRGQATLSADLRALTGRMSESDVVRFAGEVPLRCDPMPPGNERLGDRVCHAYIRRFDEHRAYYVAFFFRDGRLASMKVDVPWWLHGLMETRLIAQYGPPQGRQLLPTNGERLEGWQLPGGAVFYNRDPDLNPLQWNTVYWMSAEQSAQIGGAFVRGVGSHENTPMQWMRWLLGRWVHG</sequence>
<protein>
    <submittedName>
        <fullName evidence="2">Uncharacterized protein</fullName>
    </submittedName>
</protein>
<accession>A0A6C1B0V3</accession>
<keyword evidence="1" id="KW-0812">Transmembrane</keyword>
<gene>
    <name evidence="2" type="ORF">G3580_01725</name>
</gene>
<evidence type="ECO:0000256" key="1">
    <source>
        <dbReference type="SAM" id="Phobius"/>
    </source>
</evidence>
<proteinExistence type="predicted"/>
<keyword evidence="1" id="KW-0472">Membrane</keyword>
<evidence type="ECO:0000313" key="3">
    <source>
        <dbReference type="Proteomes" id="UP000501991"/>
    </source>
</evidence>
<dbReference type="KEGG" id="azq:G3580_01725"/>
<reference evidence="2 3" key="1">
    <citation type="submission" date="2020-02" db="EMBL/GenBank/DDBJ databases">
        <title>Nitrogenibacter mangrovi gen. nov., sp. nov. isolated from mangrove sediment, a denitrifying betaproteobacterium.</title>
        <authorList>
            <person name="Liao H."/>
            <person name="Tian Y."/>
        </authorList>
    </citation>
    <scope>NUCLEOTIDE SEQUENCE [LARGE SCALE GENOMIC DNA]</scope>
    <source>
        <strain evidence="2 3">M9-3-2</strain>
    </source>
</reference>
<keyword evidence="1" id="KW-1133">Transmembrane helix</keyword>
<keyword evidence="3" id="KW-1185">Reference proteome</keyword>
<evidence type="ECO:0000313" key="2">
    <source>
        <dbReference type="EMBL" id="QID16458.1"/>
    </source>
</evidence>
<dbReference type="RefSeq" id="WP_173763626.1">
    <property type="nucleotide sequence ID" value="NZ_CP048836.1"/>
</dbReference>
<feature type="transmembrane region" description="Helical" evidence="1">
    <location>
        <begin position="25"/>
        <end position="43"/>
    </location>
</feature>
<organism evidence="2 3">
    <name type="scientific">Nitrogeniibacter mangrovi</name>
    <dbReference type="NCBI Taxonomy" id="2016596"/>
    <lineage>
        <taxon>Bacteria</taxon>
        <taxon>Pseudomonadati</taxon>
        <taxon>Pseudomonadota</taxon>
        <taxon>Betaproteobacteria</taxon>
        <taxon>Rhodocyclales</taxon>
        <taxon>Zoogloeaceae</taxon>
        <taxon>Nitrogeniibacter</taxon>
    </lineage>
</organism>
<dbReference type="AlphaFoldDB" id="A0A6C1B0V3"/>
<dbReference type="Proteomes" id="UP000501991">
    <property type="component" value="Chromosome"/>
</dbReference>
<name>A0A6C1B0V3_9RHOO</name>